<dbReference type="InterPro" id="IPR050187">
    <property type="entry name" value="Lipid_Phosphate_FormReg"/>
</dbReference>
<feature type="domain" description="DAGKc" evidence="2">
    <location>
        <begin position="132"/>
        <end position="271"/>
    </location>
</feature>
<evidence type="ECO:0000313" key="4">
    <source>
        <dbReference type="Proteomes" id="UP000294003"/>
    </source>
</evidence>
<dbReference type="Gene3D" id="2.60.200.40">
    <property type="match status" value="1"/>
</dbReference>
<proteinExistence type="predicted"/>
<dbReference type="InterPro" id="IPR017438">
    <property type="entry name" value="ATP-NAD_kinase_N"/>
</dbReference>
<dbReference type="SMART" id="SM00046">
    <property type="entry name" value="DAGKc"/>
    <property type="match status" value="1"/>
</dbReference>
<feature type="region of interest" description="Disordered" evidence="1">
    <location>
        <begin position="345"/>
        <end position="377"/>
    </location>
</feature>
<dbReference type="PANTHER" id="PTHR12358">
    <property type="entry name" value="SPHINGOSINE KINASE"/>
    <property type="match status" value="1"/>
</dbReference>
<keyword evidence="4" id="KW-1185">Reference proteome</keyword>
<accession>A0ABY0HAD1</accession>
<dbReference type="PANTHER" id="PTHR12358:SF31">
    <property type="entry name" value="ACYLGLYCEROL KINASE, MITOCHONDRIAL"/>
    <property type="match status" value="1"/>
</dbReference>
<dbReference type="InterPro" id="IPR055916">
    <property type="entry name" value="DUF7493"/>
</dbReference>
<dbReference type="Pfam" id="PF00781">
    <property type="entry name" value="DAGK_cat"/>
    <property type="match status" value="1"/>
</dbReference>
<sequence length="537" mass="58827">MAPSVSEEPLTDSPDQPLSHILSLVRAGSTIRLAFKQEYLLVHDPKETKKNRRVVCGLRLGPPAGHERELAVPFYNILWARLHNGMLIIDYVHPAKARIRPERLVYPLGNVSSEEAEAWVEALLSRAYGRAQRRKRAKVLVNPHAGPGKALKTWEKEVRPLFVAANMQLDVALTTYSGEAVEICKNLDINAYDVVIPCSGDGLPHEVFNGLGKRPDALRALRTLAVAHIPCGSGNAMSCNLNGSHKPAQAALAVIKGVRTPLDLMSVTQGGSGKDSETRRTLSFLSQSVGIVAESDLGTENMRWMGAMRFNVGVVQRMLRRQIYPCTVVAKVEIGDKAGVRAHYRRERDAHADNNANVPREGEGPEAQDGGAGSPNALDACGGLPPLTYGTINDKVPDDWVVLSTERMGNFYCGNMAYMSPGANFFPATNPHDGMMDLVMNDGDIRLSKYLGLMASIEEENFFEQPLVSYRKITAYRLTPRDQADGYISIDGERIPFEPFQVEIHPALGTVLSKNGKYEANGPPGWDGIPQGQPRTD</sequence>
<dbReference type="Gene3D" id="3.40.50.10330">
    <property type="entry name" value="Probable inorganic polyphosphate/atp-NAD kinase, domain 1"/>
    <property type="match status" value="1"/>
</dbReference>
<evidence type="ECO:0000313" key="3">
    <source>
        <dbReference type="EMBL" id="RYO88912.1"/>
    </source>
</evidence>
<dbReference type="PROSITE" id="PS50146">
    <property type="entry name" value="DAGK"/>
    <property type="match status" value="1"/>
</dbReference>
<dbReference type="SUPFAM" id="SSF111331">
    <property type="entry name" value="NAD kinase/diacylglycerol kinase-like"/>
    <property type="match status" value="1"/>
</dbReference>
<dbReference type="InterPro" id="IPR016064">
    <property type="entry name" value="NAD/diacylglycerol_kinase_sf"/>
</dbReference>
<reference evidence="3 4" key="1">
    <citation type="submission" date="2018-06" db="EMBL/GenBank/DDBJ databases">
        <title>Complete Genomes of Monosporascus.</title>
        <authorList>
            <person name="Robinson A.J."/>
            <person name="Natvig D.O."/>
        </authorList>
    </citation>
    <scope>NUCLEOTIDE SEQUENCE [LARGE SCALE GENOMIC DNA]</scope>
    <source>
        <strain evidence="3 4">CBS 609.92</strain>
    </source>
</reference>
<evidence type="ECO:0000256" key="1">
    <source>
        <dbReference type="SAM" id="MobiDB-lite"/>
    </source>
</evidence>
<dbReference type="EMBL" id="QJNS01000080">
    <property type="protein sequence ID" value="RYO88912.1"/>
    <property type="molecule type" value="Genomic_DNA"/>
</dbReference>
<organism evidence="3 4">
    <name type="scientific">Monosporascus cannonballus</name>
    <dbReference type="NCBI Taxonomy" id="155416"/>
    <lineage>
        <taxon>Eukaryota</taxon>
        <taxon>Fungi</taxon>
        <taxon>Dikarya</taxon>
        <taxon>Ascomycota</taxon>
        <taxon>Pezizomycotina</taxon>
        <taxon>Sordariomycetes</taxon>
        <taxon>Xylariomycetidae</taxon>
        <taxon>Xylariales</taxon>
        <taxon>Xylariales incertae sedis</taxon>
        <taxon>Monosporascus</taxon>
    </lineage>
</organism>
<dbReference type="Pfam" id="PF24321">
    <property type="entry name" value="DUF7493"/>
    <property type="match status" value="1"/>
</dbReference>
<dbReference type="InterPro" id="IPR001206">
    <property type="entry name" value="Diacylglycerol_kinase_cat_dom"/>
</dbReference>
<gene>
    <name evidence="3" type="ORF">DL762_003492</name>
</gene>
<feature type="region of interest" description="Disordered" evidence="1">
    <location>
        <begin position="515"/>
        <end position="537"/>
    </location>
</feature>
<evidence type="ECO:0000259" key="2">
    <source>
        <dbReference type="PROSITE" id="PS50146"/>
    </source>
</evidence>
<comment type="caution">
    <text evidence="3">The sequence shown here is derived from an EMBL/GenBank/DDBJ whole genome shotgun (WGS) entry which is preliminary data.</text>
</comment>
<protein>
    <recommendedName>
        <fullName evidence="2">DAGKc domain-containing protein</fullName>
    </recommendedName>
</protein>
<dbReference type="Proteomes" id="UP000294003">
    <property type="component" value="Unassembled WGS sequence"/>
</dbReference>
<name>A0ABY0HAD1_9PEZI</name>